<name>A0ABZ0Z0F5_9CAUD</name>
<organism evidence="1 2">
    <name type="scientific">phage Lak_Megaphage_RVC_AP3_GC26</name>
    <dbReference type="NCBI Taxonomy" id="3109225"/>
    <lineage>
        <taxon>Viruses</taxon>
        <taxon>Duplodnaviria</taxon>
        <taxon>Heunggongvirae</taxon>
        <taxon>Uroviricota</taxon>
        <taxon>Caudoviricetes</taxon>
        <taxon>Caudoviricetes code 15 clade</taxon>
    </lineage>
</organism>
<sequence length="43" mass="5158">MSNEQEKQLYDKINEIIDSINKLKTIILTQENKIRLLEIKLEN</sequence>
<reference evidence="1 2" key="1">
    <citation type="submission" date="2023-11" db="EMBL/GenBank/DDBJ databases">
        <authorList>
            <person name="Cook R."/>
            <person name="Crisci M."/>
            <person name="Pye H."/>
            <person name="Adriaenssens E."/>
            <person name="Santini J."/>
        </authorList>
    </citation>
    <scope>NUCLEOTIDE SEQUENCE [LARGE SCALE GENOMIC DNA]</scope>
    <source>
        <strain evidence="1">Lak_Megaphage_RVC_AP3_GC26</strain>
    </source>
</reference>
<keyword evidence="2" id="KW-1185">Reference proteome</keyword>
<proteinExistence type="predicted"/>
<dbReference type="EMBL" id="OR769219">
    <property type="protein sequence ID" value="WQJ51559.1"/>
    <property type="molecule type" value="Genomic_DNA"/>
</dbReference>
<evidence type="ECO:0000313" key="1">
    <source>
        <dbReference type="EMBL" id="WQJ51559.1"/>
    </source>
</evidence>
<evidence type="ECO:0000313" key="2">
    <source>
        <dbReference type="Proteomes" id="UP001348805"/>
    </source>
</evidence>
<accession>A0ABZ0Z0F5</accession>
<dbReference type="Proteomes" id="UP001348805">
    <property type="component" value="Segment"/>
</dbReference>
<protein>
    <submittedName>
        <fullName evidence="1">Uncharacterized protein</fullName>
    </submittedName>
</protein>